<dbReference type="GO" id="GO:0006508">
    <property type="term" value="P:proteolysis"/>
    <property type="evidence" value="ECO:0007669"/>
    <property type="project" value="InterPro"/>
</dbReference>
<dbReference type="Gene3D" id="3.40.50.1460">
    <property type="match status" value="1"/>
</dbReference>
<evidence type="ECO:0000313" key="2">
    <source>
        <dbReference type="EMBL" id="WTU44826.1"/>
    </source>
</evidence>
<gene>
    <name evidence="2" type="ORF">OHV25_37200</name>
</gene>
<name>A0AAU2HB80_9ACTN</name>
<dbReference type="InterPro" id="IPR011600">
    <property type="entry name" value="Pept_C14_caspase"/>
</dbReference>
<dbReference type="EMBL" id="CP108253">
    <property type="protein sequence ID" value="WTU44826.1"/>
    <property type="molecule type" value="Genomic_DNA"/>
</dbReference>
<protein>
    <submittedName>
        <fullName evidence="2">Caspase family protein</fullName>
    </submittedName>
</protein>
<evidence type="ECO:0000259" key="1">
    <source>
        <dbReference type="Pfam" id="PF00656"/>
    </source>
</evidence>
<dbReference type="SUPFAM" id="SSF52129">
    <property type="entry name" value="Caspase-like"/>
    <property type="match status" value="1"/>
</dbReference>
<dbReference type="Pfam" id="PF00656">
    <property type="entry name" value="Peptidase_C14"/>
    <property type="match status" value="1"/>
</dbReference>
<dbReference type="PROSITE" id="PS00018">
    <property type="entry name" value="EF_HAND_1"/>
    <property type="match status" value="1"/>
</dbReference>
<dbReference type="GO" id="GO:0004197">
    <property type="term" value="F:cysteine-type endopeptidase activity"/>
    <property type="evidence" value="ECO:0007669"/>
    <property type="project" value="InterPro"/>
</dbReference>
<sequence>MARRALVVTTSRYDDPRLEHLPGANADAVALSEVLSDGAIGGFEVDILKDRTRDEVARGVQRFFSAAAPEDLLLLHLSCHGRKDSRGRLHFAARDTEVDTLEASSVDADFLNDRMEQSASQQIILLLDCCYSGAFVKGMRTRAGEHAIDVAGNLGGRGRFIITSSTSLQYSYEDGERSRDGAKPSVFTSAVVKSLRHGTGDRDGDGRVGAEEFYRDVCDRVTRILPDQTPTLSVNSAIGDLVVAFNPAGPRPSRPAAVEPVAAAAAEPVVVAPSTDYPFDPVKGSGYDIGAVMNHLKEVIDLVSDPRRTKPVRSPFFSEVSGKSGIGYDKQQVDAHILHHLAEPADFEVALNRLLREQRVALIDEGTPVGRRFVNLRERCQLVGWERLIGHVKTGRIVDPRWAVAYTSTHLCVLDATHLLRVPYRELSSLSVSSTSRWDTWSGSNDQAGWGGETEVVTTTVRFGAQEAVFEAFHGKLMRDALNAFVAAMADLRKRHPDWFA</sequence>
<proteinExistence type="predicted"/>
<dbReference type="AlphaFoldDB" id="A0AAU2HB80"/>
<organism evidence="2">
    <name type="scientific">Streptomyces sp. NBC_00060</name>
    <dbReference type="NCBI Taxonomy" id="2975636"/>
    <lineage>
        <taxon>Bacteria</taxon>
        <taxon>Bacillati</taxon>
        <taxon>Actinomycetota</taxon>
        <taxon>Actinomycetes</taxon>
        <taxon>Kitasatosporales</taxon>
        <taxon>Streptomycetaceae</taxon>
        <taxon>Streptomyces</taxon>
    </lineage>
</organism>
<feature type="domain" description="Peptidase C14 caspase" evidence="1">
    <location>
        <begin position="3"/>
        <end position="236"/>
    </location>
</feature>
<dbReference type="InterPro" id="IPR029030">
    <property type="entry name" value="Caspase-like_dom_sf"/>
</dbReference>
<reference evidence="2" key="1">
    <citation type="submission" date="2022-10" db="EMBL/GenBank/DDBJ databases">
        <title>The complete genomes of actinobacterial strains from the NBC collection.</title>
        <authorList>
            <person name="Joergensen T.S."/>
            <person name="Alvarez Arevalo M."/>
            <person name="Sterndorff E.B."/>
            <person name="Faurdal D."/>
            <person name="Vuksanovic O."/>
            <person name="Mourched A.-S."/>
            <person name="Charusanti P."/>
            <person name="Shaw S."/>
            <person name="Blin K."/>
            <person name="Weber T."/>
        </authorList>
    </citation>
    <scope>NUCLEOTIDE SEQUENCE</scope>
    <source>
        <strain evidence="2">NBC_00060</strain>
    </source>
</reference>
<dbReference type="InterPro" id="IPR018247">
    <property type="entry name" value="EF_Hand_1_Ca_BS"/>
</dbReference>
<accession>A0AAU2HB80</accession>
<dbReference type="NCBIfam" id="NF047832">
    <property type="entry name" value="caspase_w_EACC1"/>
    <property type="match status" value="1"/>
</dbReference>